<dbReference type="Proteomes" id="UP000838756">
    <property type="component" value="Unassembled WGS sequence"/>
</dbReference>
<protein>
    <submittedName>
        <fullName evidence="1">Jg18701 protein</fullName>
    </submittedName>
</protein>
<evidence type="ECO:0000313" key="2">
    <source>
        <dbReference type="Proteomes" id="UP000838756"/>
    </source>
</evidence>
<gene>
    <name evidence="1" type="primary">jg18701</name>
    <name evidence="1" type="ORF">PAEG_LOCUS19382</name>
</gene>
<accession>A0A8S4S175</accession>
<reference evidence="1" key="1">
    <citation type="submission" date="2022-03" db="EMBL/GenBank/DDBJ databases">
        <authorList>
            <person name="Lindestad O."/>
        </authorList>
    </citation>
    <scope>NUCLEOTIDE SEQUENCE</scope>
</reference>
<name>A0A8S4S175_9NEOP</name>
<dbReference type="AlphaFoldDB" id="A0A8S4S175"/>
<organism evidence="1 2">
    <name type="scientific">Pararge aegeria aegeria</name>
    <dbReference type="NCBI Taxonomy" id="348720"/>
    <lineage>
        <taxon>Eukaryota</taxon>
        <taxon>Metazoa</taxon>
        <taxon>Ecdysozoa</taxon>
        <taxon>Arthropoda</taxon>
        <taxon>Hexapoda</taxon>
        <taxon>Insecta</taxon>
        <taxon>Pterygota</taxon>
        <taxon>Neoptera</taxon>
        <taxon>Endopterygota</taxon>
        <taxon>Lepidoptera</taxon>
        <taxon>Glossata</taxon>
        <taxon>Ditrysia</taxon>
        <taxon>Papilionoidea</taxon>
        <taxon>Nymphalidae</taxon>
        <taxon>Satyrinae</taxon>
        <taxon>Satyrini</taxon>
        <taxon>Parargina</taxon>
        <taxon>Pararge</taxon>
    </lineage>
</organism>
<dbReference type="EMBL" id="CAKXAJ010025722">
    <property type="protein sequence ID" value="CAH2243212.1"/>
    <property type="molecule type" value="Genomic_DNA"/>
</dbReference>
<comment type="caution">
    <text evidence="1">The sequence shown here is derived from an EMBL/GenBank/DDBJ whole genome shotgun (WGS) entry which is preliminary data.</text>
</comment>
<sequence length="80" mass="9342">MNHSFDMDDKLEFFDMTIRVIEAKLEDLKKILDSLSQMREQVAYMQSDLMAVIDAQTWENVAQLIGLTRISYIDLGEKKL</sequence>
<evidence type="ECO:0000313" key="1">
    <source>
        <dbReference type="EMBL" id="CAH2243212.1"/>
    </source>
</evidence>
<keyword evidence="2" id="KW-1185">Reference proteome</keyword>
<proteinExistence type="predicted"/>
<dbReference type="OrthoDB" id="6918910at2759"/>